<proteinExistence type="predicted"/>
<dbReference type="Proteomes" id="UP001295684">
    <property type="component" value="Unassembled WGS sequence"/>
</dbReference>
<evidence type="ECO:0000313" key="1">
    <source>
        <dbReference type="EMBL" id="CAI2370801.1"/>
    </source>
</evidence>
<evidence type="ECO:0000313" key="2">
    <source>
        <dbReference type="Proteomes" id="UP001295684"/>
    </source>
</evidence>
<comment type="caution">
    <text evidence="1">The sequence shown here is derived from an EMBL/GenBank/DDBJ whole genome shotgun (WGS) entry which is preliminary data.</text>
</comment>
<organism evidence="1 2">
    <name type="scientific">Euplotes crassus</name>
    <dbReference type="NCBI Taxonomy" id="5936"/>
    <lineage>
        <taxon>Eukaryota</taxon>
        <taxon>Sar</taxon>
        <taxon>Alveolata</taxon>
        <taxon>Ciliophora</taxon>
        <taxon>Intramacronucleata</taxon>
        <taxon>Spirotrichea</taxon>
        <taxon>Hypotrichia</taxon>
        <taxon>Euplotida</taxon>
        <taxon>Euplotidae</taxon>
        <taxon>Moneuplotes</taxon>
    </lineage>
</organism>
<dbReference type="EMBL" id="CAMPGE010012013">
    <property type="protein sequence ID" value="CAI2370801.1"/>
    <property type="molecule type" value="Genomic_DNA"/>
</dbReference>
<protein>
    <submittedName>
        <fullName evidence="1">Uncharacterized protein</fullName>
    </submittedName>
</protein>
<keyword evidence="2" id="KW-1185">Reference proteome</keyword>
<dbReference type="Gene3D" id="3.80.10.10">
    <property type="entry name" value="Ribonuclease Inhibitor"/>
    <property type="match status" value="1"/>
</dbReference>
<accession>A0AAD1UMZ8</accession>
<dbReference type="AlphaFoldDB" id="A0AAD1UMZ8"/>
<dbReference type="InterPro" id="IPR032675">
    <property type="entry name" value="LRR_dom_sf"/>
</dbReference>
<reference evidence="1" key="1">
    <citation type="submission" date="2023-07" db="EMBL/GenBank/DDBJ databases">
        <authorList>
            <consortium name="AG Swart"/>
            <person name="Singh M."/>
            <person name="Singh A."/>
            <person name="Seah K."/>
            <person name="Emmerich C."/>
        </authorList>
    </citation>
    <scope>NUCLEOTIDE SEQUENCE</scope>
    <source>
        <strain evidence="1">DP1</strain>
    </source>
</reference>
<sequence>MEGRDEIDQEKYYQRISREESLLVESIEQQYQRCCDIYCNALLRNIKASLPDPESDEHCVNFSLGIHFGKSIHMKLPKNLKFLKFFNVDKVILKIDKCQTKHALNFIDFSFPDKTNVLYISLTGKMKLSCGIYFNSLARISSKVTQSVTLQWFCLNLHQLKRFVAAYKHVERLEVKSCKLSIPKVPDFSKALQNCKVQIIDLWRTGDYSYSNWRDHLDEFKNLVQGFSTSPDLKLSLREVCIWNCGIKENEAEDIFAENQLEGVKLMDGS</sequence>
<name>A0AAD1UMZ8_EUPCR</name>
<gene>
    <name evidence="1" type="ORF">ECRASSUSDP1_LOCUS12120</name>
</gene>